<accession>A0ABZ2FFZ8</accession>
<name>A0ABZ2FFZ8_9MICO</name>
<gene>
    <name evidence="1" type="ORF">N5P18_16200</name>
</gene>
<dbReference type="Proteomes" id="UP001381003">
    <property type="component" value="Chromosome"/>
</dbReference>
<proteinExistence type="predicted"/>
<sequence length="111" mass="11596">MVDDPDPFGEAQAVVVQLLRVLAEVDLDGLGEDLRRLDNATSRRAVTGATLLAEAITRATLGAGPVADALGVELGAPPEHVPLRARGVRIQVHDDELTAGRAGATDPRGDR</sequence>
<reference evidence="1 2" key="1">
    <citation type="submission" date="2022-09" db="EMBL/GenBank/DDBJ databases">
        <title>Complete genome sequence of Janibacter terrae strain COS04-44, PCL-degrading bacteria isolated from oil spilled coast.</title>
        <authorList>
            <person name="Park H."/>
            <person name="Kim J.Y."/>
            <person name="An S.H."/>
            <person name="Lee C.M."/>
            <person name="Weon H.-Y."/>
        </authorList>
    </citation>
    <scope>NUCLEOTIDE SEQUENCE [LARGE SCALE GENOMIC DNA]</scope>
    <source>
        <strain evidence="1 2">COS04-44</strain>
    </source>
</reference>
<dbReference type="EMBL" id="CP104874">
    <property type="protein sequence ID" value="WWF05176.1"/>
    <property type="molecule type" value="Genomic_DNA"/>
</dbReference>
<keyword evidence="2" id="KW-1185">Reference proteome</keyword>
<dbReference type="RefSeq" id="WP_068324744.1">
    <property type="nucleotide sequence ID" value="NZ_CP104874.1"/>
</dbReference>
<evidence type="ECO:0000313" key="1">
    <source>
        <dbReference type="EMBL" id="WWF05176.1"/>
    </source>
</evidence>
<organism evidence="1 2">
    <name type="scientific">Janibacter terrae</name>
    <dbReference type="NCBI Taxonomy" id="103817"/>
    <lineage>
        <taxon>Bacteria</taxon>
        <taxon>Bacillati</taxon>
        <taxon>Actinomycetota</taxon>
        <taxon>Actinomycetes</taxon>
        <taxon>Micrococcales</taxon>
        <taxon>Intrasporangiaceae</taxon>
        <taxon>Janibacter</taxon>
    </lineage>
</organism>
<protein>
    <submittedName>
        <fullName evidence="1">Uncharacterized protein</fullName>
    </submittedName>
</protein>
<evidence type="ECO:0000313" key="2">
    <source>
        <dbReference type="Proteomes" id="UP001381003"/>
    </source>
</evidence>